<evidence type="ECO:0000256" key="1">
    <source>
        <dbReference type="SAM" id="MobiDB-lite"/>
    </source>
</evidence>
<protein>
    <submittedName>
        <fullName evidence="2">(raccoon dog) hypothetical protein</fullName>
    </submittedName>
</protein>
<sequence>MSAQVSGCAGGSGVSEALALPQSPPCNPDPRERARERGRGLREPRPLASQAHSTGSPAPARPRALARAGISNAGDWARRAAGAAGEARGLASRLGWAALGAGGWGLAGRWAQGPSLPCLGPSATAQSDQTPWGPFFVQEPRDGLGTRKAGPEDGLARRQQPKYKANAVRGQMLRGSLILPEDTEEGF</sequence>
<name>A0A811Y7D6_NYCPR</name>
<comment type="caution">
    <text evidence="2">The sequence shown here is derived from an EMBL/GenBank/DDBJ whole genome shotgun (WGS) entry which is preliminary data.</text>
</comment>
<accession>A0A811Y7D6</accession>
<evidence type="ECO:0000313" key="3">
    <source>
        <dbReference type="Proteomes" id="UP000645828"/>
    </source>
</evidence>
<feature type="region of interest" description="Disordered" evidence="1">
    <location>
        <begin position="1"/>
        <end position="67"/>
    </location>
</feature>
<dbReference type="AlphaFoldDB" id="A0A811Y7D6"/>
<proteinExistence type="predicted"/>
<organism evidence="2 3">
    <name type="scientific">Nyctereutes procyonoides</name>
    <name type="common">Raccoon dog</name>
    <name type="synonym">Canis procyonoides</name>
    <dbReference type="NCBI Taxonomy" id="34880"/>
    <lineage>
        <taxon>Eukaryota</taxon>
        <taxon>Metazoa</taxon>
        <taxon>Chordata</taxon>
        <taxon>Craniata</taxon>
        <taxon>Vertebrata</taxon>
        <taxon>Euteleostomi</taxon>
        <taxon>Mammalia</taxon>
        <taxon>Eutheria</taxon>
        <taxon>Laurasiatheria</taxon>
        <taxon>Carnivora</taxon>
        <taxon>Caniformia</taxon>
        <taxon>Canidae</taxon>
        <taxon>Nyctereutes</taxon>
    </lineage>
</organism>
<dbReference type="Proteomes" id="UP000645828">
    <property type="component" value="Unassembled WGS sequence"/>
</dbReference>
<keyword evidence="3" id="KW-1185">Reference proteome</keyword>
<reference evidence="2" key="1">
    <citation type="submission" date="2020-12" db="EMBL/GenBank/DDBJ databases">
        <authorList>
            <consortium name="Molecular Ecology Group"/>
        </authorList>
    </citation>
    <scope>NUCLEOTIDE SEQUENCE</scope>
    <source>
        <strain evidence="2">TBG_1078</strain>
    </source>
</reference>
<evidence type="ECO:0000313" key="2">
    <source>
        <dbReference type="EMBL" id="CAD7672867.1"/>
    </source>
</evidence>
<feature type="compositionally biased region" description="Low complexity" evidence="1">
    <location>
        <begin position="57"/>
        <end position="67"/>
    </location>
</feature>
<feature type="compositionally biased region" description="Basic and acidic residues" evidence="1">
    <location>
        <begin position="139"/>
        <end position="156"/>
    </location>
</feature>
<feature type="compositionally biased region" description="Basic and acidic residues" evidence="1">
    <location>
        <begin position="29"/>
        <end position="45"/>
    </location>
</feature>
<feature type="region of interest" description="Disordered" evidence="1">
    <location>
        <begin position="122"/>
        <end position="166"/>
    </location>
</feature>
<dbReference type="EMBL" id="CAJHUB010000669">
    <property type="protein sequence ID" value="CAD7672867.1"/>
    <property type="molecule type" value="Genomic_DNA"/>
</dbReference>
<gene>
    <name evidence="2" type="ORF">NYPRO_LOCUS5662</name>
</gene>